<protein>
    <recommendedName>
        <fullName evidence="2">histidine kinase</fullName>
        <ecNumber evidence="2">2.7.13.3</ecNumber>
    </recommendedName>
</protein>
<dbReference type="Pfam" id="PF02518">
    <property type="entry name" value="HATPase_c"/>
    <property type="match status" value="1"/>
</dbReference>
<dbReference type="EC" id="2.7.13.3" evidence="2"/>
<dbReference type="SMART" id="SM00091">
    <property type="entry name" value="PAS"/>
    <property type="match status" value="1"/>
</dbReference>
<dbReference type="Proteomes" id="UP000245293">
    <property type="component" value="Unassembled WGS sequence"/>
</dbReference>
<dbReference type="PANTHER" id="PTHR43047">
    <property type="entry name" value="TWO-COMPONENT HISTIDINE PROTEIN KINASE"/>
    <property type="match status" value="1"/>
</dbReference>
<dbReference type="NCBIfam" id="TIGR00229">
    <property type="entry name" value="sensory_box"/>
    <property type="match status" value="1"/>
</dbReference>
<dbReference type="Gene3D" id="3.30.565.10">
    <property type="entry name" value="Histidine kinase-like ATPase, C-terminal domain"/>
    <property type="match status" value="1"/>
</dbReference>
<dbReference type="Gene3D" id="3.40.50.2300">
    <property type="match status" value="1"/>
</dbReference>
<dbReference type="PROSITE" id="PS50109">
    <property type="entry name" value="HIS_KIN"/>
    <property type="match status" value="1"/>
</dbReference>
<evidence type="ECO:0000256" key="6">
    <source>
        <dbReference type="PROSITE-ProRule" id="PRU00169"/>
    </source>
</evidence>
<dbReference type="CDD" id="cd00130">
    <property type="entry name" value="PAS"/>
    <property type="match status" value="1"/>
</dbReference>
<evidence type="ECO:0000259" key="10">
    <source>
        <dbReference type="PROSITE" id="PS50112"/>
    </source>
</evidence>
<comment type="catalytic activity">
    <reaction evidence="1">
        <text>ATP + protein L-histidine = ADP + protein N-phospho-L-histidine.</text>
        <dbReference type="EC" id="2.7.13.3"/>
    </reaction>
</comment>
<dbReference type="Pfam" id="PF00989">
    <property type="entry name" value="PAS"/>
    <property type="match status" value="1"/>
</dbReference>
<dbReference type="PROSITE" id="PS50113">
    <property type="entry name" value="PAC"/>
    <property type="match status" value="1"/>
</dbReference>
<evidence type="ECO:0000313" key="13">
    <source>
        <dbReference type="Proteomes" id="UP000245293"/>
    </source>
</evidence>
<evidence type="ECO:0000313" key="12">
    <source>
        <dbReference type="EMBL" id="PWG17954.1"/>
    </source>
</evidence>
<feature type="domain" description="PAC" evidence="11">
    <location>
        <begin position="289"/>
        <end position="345"/>
    </location>
</feature>
<dbReference type="InterPro" id="IPR013767">
    <property type="entry name" value="PAS_fold"/>
</dbReference>
<dbReference type="EMBL" id="QETF01000003">
    <property type="protein sequence ID" value="PWG17954.1"/>
    <property type="molecule type" value="Genomic_DNA"/>
</dbReference>
<dbReference type="Gene3D" id="1.10.287.130">
    <property type="match status" value="1"/>
</dbReference>
<dbReference type="InterPro" id="IPR005467">
    <property type="entry name" value="His_kinase_dom"/>
</dbReference>
<keyword evidence="4" id="KW-0808">Transferase</keyword>
<dbReference type="SMART" id="SM00387">
    <property type="entry name" value="HATPase_c"/>
    <property type="match status" value="1"/>
</dbReference>
<keyword evidence="7" id="KW-1133">Transmembrane helix</keyword>
<dbReference type="InterPro" id="IPR036097">
    <property type="entry name" value="HisK_dim/P_sf"/>
</dbReference>
<evidence type="ECO:0000256" key="4">
    <source>
        <dbReference type="ARBA" id="ARBA00022679"/>
    </source>
</evidence>
<evidence type="ECO:0000256" key="7">
    <source>
        <dbReference type="SAM" id="Phobius"/>
    </source>
</evidence>
<evidence type="ECO:0000259" key="11">
    <source>
        <dbReference type="PROSITE" id="PS50113"/>
    </source>
</evidence>
<evidence type="ECO:0000256" key="3">
    <source>
        <dbReference type="ARBA" id="ARBA00022553"/>
    </source>
</evidence>
<dbReference type="CDD" id="cd00075">
    <property type="entry name" value="HATPase"/>
    <property type="match status" value="1"/>
</dbReference>
<dbReference type="PANTHER" id="PTHR43047:SF72">
    <property type="entry name" value="OSMOSENSING HISTIDINE PROTEIN KINASE SLN1"/>
    <property type="match status" value="1"/>
</dbReference>
<dbReference type="GO" id="GO:0000155">
    <property type="term" value="F:phosphorelay sensor kinase activity"/>
    <property type="evidence" value="ECO:0007669"/>
    <property type="project" value="InterPro"/>
</dbReference>
<dbReference type="SUPFAM" id="SSF55785">
    <property type="entry name" value="PYP-like sensor domain (PAS domain)"/>
    <property type="match status" value="1"/>
</dbReference>
<dbReference type="SUPFAM" id="SSF52172">
    <property type="entry name" value="CheY-like"/>
    <property type="match status" value="1"/>
</dbReference>
<dbReference type="PROSITE" id="PS50110">
    <property type="entry name" value="RESPONSE_REGULATORY"/>
    <property type="match status" value="1"/>
</dbReference>
<gene>
    <name evidence="12" type="ORF">DFK10_04405</name>
</gene>
<dbReference type="CDD" id="cd00082">
    <property type="entry name" value="HisKA"/>
    <property type="match status" value="1"/>
</dbReference>
<evidence type="ECO:0000256" key="2">
    <source>
        <dbReference type="ARBA" id="ARBA00012438"/>
    </source>
</evidence>
<dbReference type="InterPro" id="IPR036641">
    <property type="entry name" value="HPT_dom_sf"/>
</dbReference>
<dbReference type="CDD" id="cd17546">
    <property type="entry name" value="REC_hyHK_CKI1_RcsC-like"/>
    <property type="match status" value="1"/>
</dbReference>
<dbReference type="SUPFAM" id="SSF47384">
    <property type="entry name" value="Homodimeric domain of signal transducing histidine kinase"/>
    <property type="match status" value="1"/>
</dbReference>
<dbReference type="OrthoDB" id="9801651at2"/>
<dbReference type="InterPro" id="IPR000700">
    <property type="entry name" value="PAS-assoc_C"/>
</dbReference>
<dbReference type="SUPFAM" id="SSF47226">
    <property type="entry name" value="Histidine-containing phosphotransfer domain, HPT domain"/>
    <property type="match status" value="1"/>
</dbReference>
<dbReference type="AlphaFoldDB" id="A0A2V1P7Y4"/>
<keyword evidence="13" id="KW-1185">Reference proteome</keyword>
<feature type="domain" description="Response regulatory" evidence="9">
    <location>
        <begin position="611"/>
        <end position="729"/>
    </location>
</feature>
<organism evidence="12 13">
    <name type="scientific">Salibaculum griseiflavum</name>
    <dbReference type="NCBI Taxonomy" id="1914409"/>
    <lineage>
        <taxon>Bacteria</taxon>
        <taxon>Pseudomonadati</taxon>
        <taxon>Pseudomonadota</taxon>
        <taxon>Alphaproteobacteria</taxon>
        <taxon>Rhodobacterales</taxon>
        <taxon>Roseobacteraceae</taxon>
        <taxon>Salibaculum</taxon>
    </lineage>
</organism>
<evidence type="ECO:0000256" key="5">
    <source>
        <dbReference type="ARBA" id="ARBA00022777"/>
    </source>
</evidence>
<reference evidence="13" key="1">
    <citation type="submission" date="2018-05" db="EMBL/GenBank/DDBJ databases">
        <authorList>
            <person name="Du Z."/>
            <person name="Wang X."/>
        </authorList>
    </citation>
    <scope>NUCLEOTIDE SEQUENCE [LARGE SCALE GENOMIC DNA]</scope>
    <source>
        <strain evidence="13">WDS4C29</strain>
    </source>
</reference>
<keyword evidence="7" id="KW-0812">Transmembrane</keyword>
<dbReference type="InterPro" id="IPR036890">
    <property type="entry name" value="HATPase_C_sf"/>
</dbReference>
<dbReference type="InterPro" id="IPR000014">
    <property type="entry name" value="PAS"/>
</dbReference>
<dbReference type="InterPro" id="IPR035965">
    <property type="entry name" value="PAS-like_dom_sf"/>
</dbReference>
<dbReference type="SMART" id="SM00388">
    <property type="entry name" value="HisKA"/>
    <property type="match status" value="1"/>
</dbReference>
<dbReference type="GO" id="GO:0006355">
    <property type="term" value="P:regulation of DNA-templated transcription"/>
    <property type="evidence" value="ECO:0007669"/>
    <property type="project" value="InterPro"/>
</dbReference>
<evidence type="ECO:0000259" key="8">
    <source>
        <dbReference type="PROSITE" id="PS50109"/>
    </source>
</evidence>
<dbReference type="GO" id="GO:0005886">
    <property type="term" value="C:plasma membrane"/>
    <property type="evidence" value="ECO:0007669"/>
    <property type="project" value="TreeGrafter"/>
</dbReference>
<evidence type="ECO:0000259" key="9">
    <source>
        <dbReference type="PROSITE" id="PS50110"/>
    </source>
</evidence>
<dbReference type="Pfam" id="PF00512">
    <property type="entry name" value="HisKA"/>
    <property type="match status" value="1"/>
</dbReference>
<keyword evidence="7" id="KW-0472">Membrane</keyword>
<comment type="caution">
    <text evidence="12">The sequence shown here is derived from an EMBL/GenBank/DDBJ whole genome shotgun (WGS) entry which is preliminary data.</text>
</comment>
<dbReference type="SUPFAM" id="SSF55874">
    <property type="entry name" value="ATPase domain of HSP90 chaperone/DNA topoisomerase II/histidine kinase"/>
    <property type="match status" value="1"/>
</dbReference>
<feature type="domain" description="Histidine kinase" evidence="8">
    <location>
        <begin position="363"/>
        <end position="579"/>
    </location>
</feature>
<dbReference type="RefSeq" id="WP_109386978.1">
    <property type="nucleotide sequence ID" value="NZ_QETF01000003.1"/>
</dbReference>
<dbReference type="Gene3D" id="3.30.450.20">
    <property type="entry name" value="PAS domain"/>
    <property type="match status" value="1"/>
</dbReference>
<dbReference type="PRINTS" id="PR00344">
    <property type="entry name" value="BCTRLSENSOR"/>
</dbReference>
<feature type="modified residue" description="4-aspartylphosphate" evidence="6">
    <location>
        <position position="660"/>
    </location>
</feature>
<dbReference type="InterPro" id="IPR011006">
    <property type="entry name" value="CheY-like_superfamily"/>
</dbReference>
<dbReference type="Pfam" id="PF00072">
    <property type="entry name" value="Response_reg"/>
    <property type="match status" value="1"/>
</dbReference>
<keyword evidence="5" id="KW-0418">Kinase</keyword>
<feature type="transmembrane region" description="Helical" evidence="7">
    <location>
        <begin position="179"/>
        <end position="202"/>
    </location>
</feature>
<dbReference type="PROSITE" id="PS50112">
    <property type="entry name" value="PAS"/>
    <property type="match status" value="1"/>
</dbReference>
<dbReference type="InterPro" id="IPR003594">
    <property type="entry name" value="HATPase_dom"/>
</dbReference>
<dbReference type="InterPro" id="IPR004358">
    <property type="entry name" value="Sig_transdc_His_kin-like_C"/>
</dbReference>
<name>A0A2V1P7Y4_9RHOB</name>
<sequence>MQMMRRAAGGLALVLAFAVLVAMGHQLSEKVDHFALARSDSDAWNFAQVEVAYNRFHLSLQDGLIELQDQGQLPTSIKAEILEQFNIFYSRVDTVAERYNQFTAHPDVEEMLGKVQHLRDGLTYQIDAGLYVTEQQLHDILGLVRDGRPSVRDFALAAMLAAIEDQEAEREQVHTSLRAAFLTLSVFVLVLLILGGFLSYLWRSLAKKNASERNLTSYLAKMIEVSNDGIVVVDRNLKVADFNHTAEQIFRQDRAAVLGRDAMAELAPRREHAAMAARLHALLDQNDATSAEMRRVPVIGRRGDGTLFPAELSVVRVRDRERRRVLVGFVRDLSPERNARRRTRRALVQARRDAAAKQRFLSTMSHEMRTPLHSIMVAADLADKADTASAAKSYLPKVQAATRTALAQVEEVLEVARNSEVVSPTTLETFDARAVTHTVFLQMQPLAAARGNKLILDWTIPATLHGVPRDLFRIVYNLVSNAVKATKGGTVTIRALEGELSSKPALLLEVADTGTGISAKHARHIFTDYVSGFRKQSNVGTGLGLGIVRKAVQSLNGRIDVDSTPGVGTTFRVLVPLSAETVTIHAAPSDLHHVGRGADLLSEYRPSQAKNILLVEDHATNRQLLTEMLGSIGYTVTAAENGLDGLRVALETPFDLILTDLNMPGLSGETIARCLRHSSVAGDTCIIAATARATMSESDQESIVAGSIDALLFKPFDSARLEAVISDALEERALSDHTLDETDATNDPEMLARSAQDLEQVLALLPRGGDLAEAPSIDELARLAHHAGGALLCIGHARLGHALLELERICGLHDREGFRGMTLVLDTDIKRFLAVAGERVAPA</sequence>
<dbReference type="InterPro" id="IPR003661">
    <property type="entry name" value="HisK_dim/P_dom"/>
</dbReference>
<proteinExistence type="predicted"/>
<keyword evidence="3 6" id="KW-0597">Phosphoprotein</keyword>
<dbReference type="GO" id="GO:0009927">
    <property type="term" value="F:histidine phosphotransfer kinase activity"/>
    <property type="evidence" value="ECO:0007669"/>
    <property type="project" value="TreeGrafter"/>
</dbReference>
<accession>A0A2V1P7Y4</accession>
<dbReference type="InterPro" id="IPR001789">
    <property type="entry name" value="Sig_transdc_resp-reg_receiver"/>
</dbReference>
<evidence type="ECO:0000256" key="1">
    <source>
        <dbReference type="ARBA" id="ARBA00000085"/>
    </source>
</evidence>
<dbReference type="SMART" id="SM00448">
    <property type="entry name" value="REC"/>
    <property type="match status" value="1"/>
</dbReference>
<feature type="domain" description="PAS" evidence="10">
    <location>
        <begin position="215"/>
        <end position="286"/>
    </location>
</feature>